<dbReference type="EC" id="1.1.1.49" evidence="7"/>
<evidence type="ECO:0000256" key="6">
    <source>
        <dbReference type="ARBA" id="ARBA00023277"/>
    </source>
</evidence>
<protein>
    <recommendedName>
        <fullName evidence="7">Glucose-6-phosphate 1-dehydrogenase</fullName>
        <shortName evidence="7">G6PD</shortName>
        <ecNumber evidence="7">1.1.1.49</ecNumber>
    </recommendedName>
</protein>
<feature type="binding site" evidence="7">
    <location>
        <position position="243"/>
    </location>
    <ligand>
        <name>substrate</name>
    </ligand>
</feature>
<reference evidence="11 12" key="1">
    <citation type="submission" date="2017-11" db="EMBL/GenBank/DDBJ databases">
        <title>Complete genome of a free-living desiccation-tolerant cyanobacterium and its photosynthetic adaptation to extreme terrestrial habitat.</title>
        <authorList>
            <person name="Shang J."/>
        </authorList>
    </citation>
    <scope>NUCLEOTIDE SEQUENCE [LARGE SCALE GENOMIC DNA]</scope>
    <source>
        <strain evidence="11 12">CCNUN1</strain>
    </source>
</reference>
<feature type="binding site" evidence="7">
    <location>
        <position position="405"/>
    </location>
    <ligand>
        <name>substrate</name>
    </ligand>
</feature>
<name>A0A2K8SS55_9NOSO</name>
<evidence type="ECO:0000256" key="3">
    <source>
        <dbReference type="ARBA" id="ARBA00022526"/>
    </source>
</evidence>
<dbReference type="SUPFAM" id="SSF51735">
    <property type="entry name" value="NAD(P)-binding Rossmann-fold domains"/>
    <property type="match status" value="1"/>
</dbReference>
<dbReference type="Pfam" id="PF00479">
    <property type="entry name" value="G6PD_N"/>
    <property type="match status" value="1"/>
</dbReference>
<evidence type="ECO:0000256" key="1">
    <source>
        <dbReference type="ARBA" id="ARBA00004937"/>
    </source>
</evidence>
<feature type="binding site" evidence="7">
    <location>
        <position position="213"/>
    </location>
    <ligand>
        <name>NADP(+)</name>
        <dbReference type="ChEBI" id="CHEBI:58349"/>
    </ligand>
</feature>
<feature type="domain" description="Glucose-6-phosphate dehydrogenase C-terminal" evidence="10">
    <location>
        <begin position="254"/>
        <end position="553"/>
    </location>
</feature>
<dbReference type="KEGG" id="nfl:COO91_04289"/>
<keyword evidence="6 7" id="KW-0119">Carbohydrate metabolism</keyword>
<evidence type="ECO:0000259" key="9">
    <source>
        <dbReference type="Pfam" id="PF00479"/>
    </source>
</evidence>
<keyword evidence="4 7" id="KW-0521">NADP</keyword>
<keyword evidence="12" id="KW-1185">Reference proteome</keyword>
<comment type="function">
    <text evidence="7">Catalyzes the oxidation of glucose 6-phosphate to 6-phosphogluconolactone.</text>
</comment>
<gene>
    <name evidence="7" type="primary">zwf</name>
    <name evidence="11" type="ORF">COO91_04289</name>
</gene>
<feature type="binding site" evidence="7">
    <location>
        <position position="108"/>
    </location>
    <ligand>
        <name>NADP(+)</name>
        <dbReference type="ChEBI" id="CHEBI:58349"/>
    </ligand>
</feature>
<evidence type="ECO:0000256" key="8">
    <source>
        <dbReference type="SAM" id="MobiDB-lite"/>
    </source>
</evidence>
<feature type="binding site" evidence="7">
    <location>
        <position position="300"/>
    </location>
    <ligand>
        <name>substrate</name>
    </ligand>
</feature>
<dbReference type="UniPathway" id="UPA00115">
    <property type="reaction ID" value="UER00408"/>
</dbReference>
<dbReference type="GO" id="GO:0004345">
    <property type="term" value="F:glucose-6-phosphate dehydrogenase activity"/>
    <property type="evidence" value="ECO:0007669"/>
    <property type="project" value="UniProtKB-UniRule"/>
</dbReference>
<dbReference type="InterPro" id="IPR036291">
    <property type="entry name" value="NAD(P)-bd_dom_sf"/>
</dbReference>
<organism evidence="11 12">
    <name type="scientific">Nostoc flagelliforme CCNUN1</name>
    <dbReference type="NCBI Taxonomy" id="2038116"/>
    <lineage>
        <taxon>Bacteria</taxon>
        <taxon>Bacillati</taxon>
        <taxon>Cyanobacteriota</taxon>
        <taxon>Cyanophyceae</taxon>
        <taxon>Nostocales</taxon>
        <taxon>Nostocaceae</taxon>
        <taxon>Nostoc</taxon>
    </lineage>
</organism>
<feature type="region of interest" description="Disordered" evidence="8">
    <location>
        <begin position="1"/>
        <end position="41"/>
    </location>
</feature>
<feature type="binding site" evidence="7">
    <location>
        <position position="247"/>
    </location>
    <ligand>
        <name>substrate</name>
    </ligand>
</feature>
<dbReference type="InterPro" id="IPR022675">
    <property type="entry name" value="G6P_DH_C"/>
</dbReference>
<dbReference type="EMBL" id="CP024785">
    <property type="protein sequence ID" value="AUB38324.1"/>
    <property type="molecule type" value="Genomic_DNA"/>
</dbReference>
<dbReference type="GO" id="GO:0006006">
    <property type="term" value="P:glucose metabolic process"/>
    <property type="evidence" value="ECO:0007669"/>
    <property type="project" value="UniProtKB-KW"/>
</dbReference>
<comment type="pathway">
    <text evidence="1 7">Carbohydrate degradation; pentose phosphate pathway; D-ribulose 5-phosphate from D-glucose 6-phosphate (oxidative stage): step 1/3.</text>
</comment>
<dbReference type="PRINTS" id="PR00079">
    <property type="entry name" value="G6PDHDRGNASE"/>
</dbReference>
<comment type="caution">
    <text evidence="7">Lacks conserved residue(s) required for the propagation of feature annotation.</text>
</comment>
<dbReference type="PANTHER" id="PTHR23429:SF0">
    <property type="entry name" value="GLUCOSE-6-PHOSPHATE 1-DEHYDROGENASE"/>
    <property type="match status" value="1"/>
</dbReference>
<dbReference type="InterPro" id="IPR022674">
    <property type="entry name" value="G6P_DH_NAD-bd"/>
</dbReference>
<dbReference type="Proteomes" id="UP000232003">
    <property type="component" value="Chromosome"/>
</dbReference>
<dbReference type="GO" id="GO:0005829">
    <property type="term" value="C:cytosol"/>
    <property type="evidence" value="ECO:0007669"/>
    <property type="project" value="TreeGrafter"/>
</dbReference>
<evidence type="ECO:0000256" key="2">
    <source>
        <dbReference type="ARBA" id="ARBA00009975"/>
    </source>
</evidence>
<feature type="active site" description="Proton acceptor" evidence="7">
    <location>
        <position position="305"/>
    </location>
</feature>
<dbReference type="Gene3D" id="3.40.50.720">
    <property type="entry name" value="NAD(P)-binding Rossmann-like Domain"/>
    <property type="match status" value="1"/>
</dbReference>
<evidence type="ECO:0000256" key="5">
    <source>
        <dbReference type="ARBA" id="ARBA00023002"/>
    </source>
</evidence>
<keyword evidence="3 7" id="KW-0313">Glucose metabolism</keyword>
<dbReference type="AlphaFoldDB" id="A0A2K8SS55"/>
<comment type="similarity">
    <text evidence="2 7">Belongs to the glucose-6-phosphate dehydrogenase family.</text>
</comment>
<feature type="domain" description="Glucose-6-phosphate dehydrogenase NAD-binding" evidence="9">
    <location>
        <begin position="71"/>
        <end position="252"/>
    </location>
</feature>
<dbReference type="GO" id="GO:0009051">
    <property type="term" value="P:pentose-phosphate shunt, oxidative branch"/>
    <property type="evidence" value="ECO:0007669"/>
    <property type="project" value="TreeGrafter"/>
</dbReference>
<evidence type="ECO:0000259" key="10">
    <source>
        <dbReference type="Pfam" id="PF02781"/>
    </source>
</evidence>
<evidence type="ECO:0000313" key="12">
    <source>
        <dbReference type="Proteomes" id="UP000232003"/>
    </source>
</evidence>
<feature type="binding site" evidence="7">
    <location>
        <begin position="150"/>
        <end position="151"/>
    </location>
    <ligand>
        <name>NADP(+)</name>
        <dbReference type="ChEBI" id="CHEBI:58349"/>
    </ligand>
</feature>
<dbReference type="Gene3D" id="3.30.360.10">
    <property type="entry name" value="Dihydrodipicolinate Reductase, domain 2"/>
    <property type="match status" value="1"/>
</dbReference>
<dbReference type="GO" id="GO:0050661">
    <property type="term" value="F:NADP binding"/>
    <property type="evidence" value="ECO:0007669"/>
    <property type="project" value="UniProtKB-UniRule"/>
</dbReference>
<dbReference type="InterPro" id="IPR019796">
    <property type="entry name" value="G6P_DH_AS"/>
</dbReference>
<sequence length="555" mass="63130">MGSEGDEGDKGNSQCPIPHAPFPMPNAQCPMPHAQSQIPNPKSKIPMVSLLENPLRVGLQQQGMPEPQIIVIFGASGDLTWRKLVPALYKLRRERRIPPETTIVGVARREWSHEYFREQMQKGMEEAHPDVDLGELWQDFSQGLFYSPGDIDNPESYKKLKTLLSELDEKRGTRGNRMFYLSVAPSFFPEAIKQLGSGGMLEDPYKHRLVIEKPFGRDLASAQSLNQVVQKYCKEHQVYRIDHYLGKETVQNLLVFRFANAIFEPLWNRQFVDHVQITVAETVGVEDRAGYYESAGALRDMLQNHLMQLYCLTAMEAPNAMDADSIRTEKVKVLQATRLADVHNLSRSAVRGQYSAGWMKGQAVPGYRTEPGVDPNSTTPTYVAMKFVVDNWRWKGVPFYLRTGKRMPKKVSEIAIHFREVPSRMFQSAAQQTNANILTMRIQPNEGISLRFDVKMPGAEFRTRSVDMDFSYGSFGIQATSDAYDRLFLDCMMGDQTLFTRADEVEAAWQVVTPALSVWDAPADPNNIPQYEAGTWEPEQAELLINQDGRRWRRL</sequence>
<dbReference type="InterPro" id="IPR001282">
    <property type="entry name" value="G6P_DH"/>
</dbReference>
<dbReference type="PIRSF" id="PIRSF000110">
    <property type="entry name" value="G6PD"/>
    <property type="match status" value="1"/>
</dbReference>
<accession>A0A2K8SS55</accession>
<dbReference type="Pfam" id="PF02781">
    <property type="entry name" value="G6PD_C"/>
    <property type="match status" value="1"/>
</dbReference>
<evidence type="ECO:0000313" key="11">
    <source>
        <dbReference type="EMBL" id="AUB38324.1"/>
    </source>
</evidence>
<keyword evidence="5 7" id="KW-0560">Oxidoreductase</keyword>
<dbReference type="HAMAP" id="MF_00966">
    <property type="entry name" value="G6PD"/>
    <property type="match status" value="1"/>
</dbReference>
<dbReference type="SUPFAM" id="SSF55347">
    <property type="entry name" value="Glyceraldehyde-3-phosphate dehydrogenase-like, C-terminal domain"/>
    <property type="match status" value="1"/>
</dbReference>
<feature type="binding site" evidence="7">
    <location>
        <position position="281"/>
    </location>
    <ligand>
        <name>substrate</name>
    </ligand>
</feature>
<feature type="binding site" evidence="7">
    <location>
        <position position="410"/>
    </location>
    <ligand>
        <name>substrate</name>
    </ligand>
</feature>
<dbReference type="PROSITE" id="PS00069">
    <property type="entry name" value="G6P_DEHYDROGENASE"/>
    <property type="match status" value="1"/>
</dbReference>
<dbReference type="PANTHER" id="PTHR23429">
    <property type="entry name" value="GLUCOSE-6-PHOSPHATE 1-DEHYDROGENASE G6PD"/>
    <property type="match status" value="1"/>
</dbReference>
<dbReference type="NCBIfam" id="TIGR00871">
    <property type="entry name" value="zwf"/>
    <property type="match status" value="1"/>
</dbReference>
<evidence type="ECO:0000256" key="7">
    <source>
        <dbReference type="HAMAP-Rule" id="MF_00966"/>
    </source>
</evidence>
<evidence type="ECO:0000256" key="4">
    <source>
        <dbReference type="ARBA" id="ARBA00022857"/>
    </source>
</evidence>
<proteinExistence type="inferred from homology"/>
<comment type="catalytic activity">
    <reaction evidence="7">
        <text>D-glucose 6-phosphate + NADP(+) = 6-phospho-D-glucono-1,5-lactone + NADPH + H(+)</text>
        <dbReference type="Rhea" id="RHEA:15841"/>
        <dbReference type="ChEBI" id="CHEBI:15378"/>
        <dbReference type="ChEBI" id="CHEBI:57783"/>
        <dbReference type="ChEBI" id="CHEBI:57955"/>
        <dbReference type="ChEBI" id="CHEBI:58349"/>
        <dbReference type="ChEBI" id="CHEBI:61548"/>
        <dbReference type="EC" id="1.1.1.49"/>
    </reaction>
</comment>